<dbReference type="EMBL" id="PDVP01000003">
    <property type="protein sequence ID" value="PHP67646.1"/>
    <property type="molecule type" value="Genomic_DNA"/>
</dbReference>
<protein>
    <submittedName>
        <fullName evidence="6">TetR family transcriptional regulator</fullName>
    </submittedName>
</protein>
<dbReference type="Pfam" id="PF00440">
    <property type="entry name" value="TetR_N"/>
    <property type="match status" value="1"/>
</dbReference>
<dbReference type="PANTHER" id="PTHR47506">
    <property type="entry name" value="TRANSCRIPTIONAL REGULATORY PROTEIN"/>
    <property type="match status" value="1"/>
</dbReference>
<feature type="DNA-binding region" description="H-T-H motif" evidence="4">
    <location>
        <begin position="28"/>
        <end position="47"/>
    </location>
</feature>
<evidence type="ECO:0000259" key="5">
    <source>
        <dbReference type="PROSITE" id="PS50977"/>
    </source>
</evidence>
<evidence type="ECO:0000256" key="4">
    <source>
        <dbReference type="PROSITE-ProRule" id="PRU00335"/>
    </source>
</evidence>
<dbReference type="SUPFAM" id="SSF46689">
    <property type="entry name" value="Homeodomain-like"/>
    <property type="match status" value="1"/>
</dbReference>
<dbReference type="Pfam" id="PF16925">
    <property type="entry name" value="TetR_C_13"/>
    <property type="match status" value="1"/>
</dbReference>
<evidence type="ECO:0000313" key="6">
    <source>
        <dbReference type="EMBL" id="PHP67646.1"/>
    </source>
</evidence>
<dbReference type="InterPro" id="IPR036271">
    <property type="entry name" value="Tet_transcr_reg_TetR-rel_C_sf"/>
</dbReference>
<proteinExistence type="predicted"/>
<comment type="caution">
    <text evidence="6">The sequence shown here is derived from an EMBL/GenBank/DDBJ whole genome shotgun (WGS) entry which is preliminary data.</text>
</comment>
<evidence type="ECO:0000313" key="7">
    <source>
        <dbReference type="Proteomes" id="UP000221168"/>
    </source>
</evidence>
<dbReference type="InterPro" id="IPR001647">
    <property type="entry name" value="HTH_TetR"/>
</dbReference>
<dbReference type="PANTHER" id="PTHR47506:SF6">
    <property type="entry name" value="HTH-TYPE TRANSCRIPTIONAL REPRESSOR NEMR"/>
    <property type="match status" value="1"/>
</dbReference>
<dbReference type="RefSeq" id="WP_099305714.1">
    <property type="nucleotide sequence ID" value="NZ_PDVP01000003.1"/>
</dbReference>
<organism evidence="6 7">
    <name type="scientific">Zhengella mangrovi</name>
    <dbReference type="NCBI Taxonomy" id="1982044"/>
    <lineage>
        <taxon>Bacteria</taxon>
        <taxon>Pseudomonadati</taxon>
        <taxon>Pseudomonadota</taxon>
        <taxon>Alphaproteobacteria</taxon>
        <taxon>Hyphomicrobiales</taxon>
        <taxon>Notoacmeibacteraceae</taxon>
        <taxon>Zhengella</taxon>
    </lineage>
</organism>
<keyword evidence="3" id="KW-0804">Transcription</keyword>
<dbReference type="Gene3D" id="1.10.10.60">
    <property type="entry name" value="Homeodomain-like"/>
    <property type="match status" value="1"/>
</dbReference>
<keyword evidence="1" id="KW-0805">Transcription regulation</keyword>
<dbReference type="InterPro" id="IPR011075">
    <property type="entry name" value="TetR_C"/>
</dbReference>
<dbReference type="OrthoDB" id="9811084at2"/>
<dbReference type="Gene3D" id="1.10.357.10">
    <property type="entry name" value="Tetracycline Repressor, domain 2"/>
    <property type="match status" value="1"/>
</dbReference>
<dbReference type="InterPro" id="IPR009057">
    <property type="entry name" value="Homeodomain-like_sf"/>
</dbReference>
<dbReference type="SUPFAM" id="SSF48498">
    <property type="entry name" value="Tetracyclin repressor-like, C-terminal domain"/>
    <property type="match status" value="1"/>
</dbReference>
<accession>A0A2G1QQ35</accession>
<feature type="domain" description="HTH tetR-type" evidence="5">
    <location>
        <begin position="5"/>
        <end position="65"/>
    </location>
</feature>
<keyword evidence="2 4" id="KW-0238">DNA-binding</keyword>
<dbReference type="GO" id="GO:0003677">
    <property type="term" value="F:DNA binding"/>
    <property type="evidence" value="ECO:0007669"/>
    <property type="project" value="UniProtKB-UniRule"/>
</dbReference>
<dbReference type="Proteomes" id="UP000221168">
    <property type="component" value="Unassembled WGS sequence"/>
</dbReference>
<evidence type="ECO:0000256" key="1">
    <source>
        <dbReference type="ARBA" id="ARBA00023015"/>
    </source>
</evidence>
<dbReference type="AlphaFoldDB" id="A0A2G1QQ35"/>
<gene>
    <name evidence="6" type="ORF">CSC94_08075</name>
</gene>
<evidence type="ECO:0000256" key="2">
    <source>
        <dbReference type="ARBA" id="ARBA00023125"/>
    </source>
</evidence>
<dbReference type="PROSITE" id="PS50977">
    <property type="entry name" value="HTH_TETR_2"/>
    <property type="match status" value="1"/>
</dbReference>
<dbReference type="PRINTS" id="PR00455">
    <property type="entry name" value="HTHTETR"/>
</dbReference>
<sequence>MSKGENTRAAILGQALELTAETGLETLTIGTLSSRAGLSKSGLYAHFRSKEALQIAVLDHAADLLRESVILPAMSKPRGLERLRTLFANWLTWKGKAGLAGCPFTAASADFKYRPGPVHDHLAGQLSDMLAFYEKAVGMAMATGELSSDTDAGQMAFDLWSIIQGYEHYAHMMKRPDAGPKAMTAFENLIDRNRAR</sequence>
<evidence type="ECO:0000256" key="3">
    <source>
        <dbReference type="ARBA" id="ARBA00023163"/>
    </source>
</evidence>
<reference evidence="6 7" key="1">
    <citation type="submission" date="2017-10" db="EMBL/GenBank/DDBJ databases">
        <title>Sedimentibacterium mangrovi gen. nov., sp. nov., a novel member of family Phyllobacteriacea isolated from mangrove sediment.</title>
        <authorList>
            <person name="Liao H."/>
            <person name="Tian Y."/>
        </authorList>
    </citation>
    <scope>NUCLEOTIDE SEQUENCE [LARGE SCALE GENOMIC DNA]</scope>
    <source>
        <strain evidence="6 7">X9-2-2</strain>
    </source>
</reference>
<name>A0A2G1QQ35_9HYPH</name>
<keyword evidence="7" id="KW-1185">Reference proteome</keyword>